<feature type="transmembrane region" description="Helical" evidence="2">
    <location>
        <begin position="29"/>
        <end position="48"/>
    </location>
</feature>
<organism evidence="4 5">
    <name type="scientific">Candidatus Fimimorpha faecalis</name>
    <dbReference type="NCBI Taxonomy" id="2840824"/>
    <lineage>
        <taxon>Bacteria</taxon>
        <taxon>Bacillati</taxon>
        <taxon>Bacillota</taxon>
        <taxon>Clostridia</taxon>
        <taxon>Eubacteriales</taxon>
        <taxon>Candidatus Fimimorpha</taxon>
    </lineage>
</organism>
<feature type="transmembrane region" description="Helical" evidence="2">
    <location>
        <begin position="193"/>
        <end position="209"/>
    </location>
</feature>
<dbReference type="InterPro" id="IPR038765">
    <property type="entry name" value="Papain-like_cys_pep_sf"/>
</dbReference>
<evidence type="ECO:0000313" key="5">
    <source>
        <dbReference type="Proteomes" id="UP000824201"/>
    </source>
</evidence>
<keyword evidence="2" id="KW-0472">Membrane</keyword>
<dbReference type="Pfam" id="PF01841">
    <property type="entry name" value="Transglut_core"/>
    <property type="match status" value="1"/>
</dbReference>
<gene>
    <name evidence="4" type="ORF">IAC96_01015</name>
</gene>
<feature type="transmembrane region" description="Helical" evidence="2">
    <location>
        <begin position="168"/>
        <end position="187"/>
    </location>
</feature>
<feature type="transmembrane region" description="Helical" evidence="2">
    <location>
        <begin position="54"/>
        <end position="76"/>
    </location>
</feature>
<evidence type="ECO:0000256" key="2">
    <source>
        <dbReference type="SAM" id="Phobius"/>
    </source>
</evidence>
<protein>
    <submittedName>
        <fullName evidence="4">Transglutaminase domain-containing protein</fullName>
    </submittedName>
</protein>
<evidence type="ECO:0000256" key="1">
    <source>
        <dbReference type="SAM" id="MobiDB-lite"/>
    </source>
</evidence>
<feature type="domain" description="Transglutaminase-like" evidence="3">
    <location>
        <begin position="520"/>
        <end position="590"/>
    </location>
</feature>
<feature type="transmembrane region" description="Helical" evidence="2">
    <location>
        <begin position="83"/>
        <end position="103"/>
    </location>
</feature>
<evidence type="ECO:0000313" key="4">
    <source>
        <dbReference type="EMBL" id="HIR87508.1"/>
    </source>
</evidence>
<comment type="caution">
    <text evidence="4">The sequence shown here is derived from an EMBL/GenBank/DDBJ whole genome shotgun (WGS) entry which is preliminary data.</text>
</comment>
<dbReference type="InterPro" id="IPR002931">
    <property type="entry name" value="Transglutaminase-like"/>
</dbReference>
<dbReference type="AlphaFoldDB" id="A0A9D1JBV0"/>
<keyword evidence="2" id="KW-1133">Transmembrane helix</keyword>
<feature type="compositionally biased region" description="Acidic residues" evidence="1">
    <location>
        <begin position="608"/>
        <end position="629"/>
    </location>
</feature>
<dbReference type="SMART" id="SM00460">
    <property type="entry name" value="TGc"/>
    <property type="match status" value="1"/>
</dbReference>
<dbReference type="PANTHER" id="PTHR42736">
    <property type="entry name" value="PROTEIN-GLUTAMINE GAMMA-GLUTAMYLTRANSFERASE"/>
    <property type="match status" value="1"/>
</dbReference>
<dbReference type="PANTHER" id="PTHR42736:SF1">
    <property type="entry name" value="PROTEIN-GLUTAMINE GAMMA-GLUTAMYLTRANSFERASE"/>
    <property type="match status" value="1"/>
</dbReference>
<dbReference type="SUPFAM" id="SSF54001">
    <property type="entry name" value="Cysteine proteinases"/>
    <property type="match status" value="1"/>
</dbReference>
<name>A0A9D1JBV0_9FIRM</name>
<dbReference type="Proteomes" id="UP000824201">
    <property type="component" value="Unassembled WGS sequence"/>
</dbReference>
<sequence length="773" mass="89221">MKKYTQIQNGIQIREKNFGTKKQKNKRSIGFLFLSFLCLWMASFGIFYGMAATFGVSVGGSSYFFLSFAICLFWTGILQIKRWFGVIFVLILILYLYLFYMVWDRTWGGFSQIYNAVIAQMNQYYQLQLGIIPIQYAMSSDVLWALGMVSFLPSGILAVGTMKKSRPALIFVLEAVPVVLALLLGLVVPLLPSMAMAFSLFGSLWLSGLRKRRKKKDIQLGMTQEATKRILNQTSMLFLAVFVIASVFAILFGNRVLEPKLRQLDDVRVEIQNSSMEDLWVEWTEALTSRLEWLLPGDLVQSGGISGGKMGKIEAWNNTNAVHLRVYSDTASTSRLYLKAYVGSYYEDNEWRPLDSYPDLPGLEIQSMGWDSLERNASANSNIIVDNVGASSLYSYVPYYSDVTKFQQDIMDATIRKQGRRSRTYSVRMFDMDEMIFRSEFTSKQRPDWYEQYEEWVYRQYLQLPEEGIERMIADYQVSSPYSADLRTVEYVREILNRHATYSTNPGITPDGEDFNEYFLYEQQKGLCMHFASAGTILFRILGVPARYVEGYIVPHLAAGRMNEVLDSHAHAWVEIWKGELGWVPVEVTPGYEIDTEIVPAEQAVIEEKEETSEETTETATSQEEETSVEETSTVQNQPENNANQFRLEVWKFIPMIGFIAVFGIVMAVIRIWRYQKMRRTFVGEKRKAVAAIASATRKIQQVSGQTWNDCKIEEMDIKWLEQLALKARFSQHPIDRKEVQRAADLYWNLADRIFERSSLWMKFKIKWIYCFK</sequence>
<accession>A0A9D1JBV0</accession>
<feature type="transmembrane region" description="Helical" evidence="2">
    <location>
        <begin position="142"/>
        <end position="161"/>
    </location>
</feature>
<dbReference type="EMBL" id="DVHN01000006">
    <property type="protein sequence ID" value="HIR87508.1"/>
    <property type="molecule type" value="Genomic_DNA"/>
</dbReference>
<proteinExistence type="predicted"/>
<feature type="region of interest" description="Disordered" evidence="1">
    <location>
        <begin position="605"/>
        <end position="640"/>
    </location>
</feature>
<dbReference type="InterPro" id="IPR052901">
    <property type="entry name" value="Bact_TGase-like"/>
</dbReference>
<keyword evidence="2" id="KW-0812">Transmembrane</keyword>
<feature type="transmembrane region" description="Helical" evidence="2">
    <location>
        <begin position="650"/>
        <end position="670"/>
    </location>
</feature>
<reference evidence="4" key="2">
    <citation type="journal article" date="2021" name="PeerJ">
        <title>Extensive microbial diversity within the chicken gut microbiome revealed by metagenomics and culture.</title>
        <authorList>
            <person name="Gilroy R."/>
            <person name="Ravi A."/>
            <person name="Getino M."/>
            <person name="Pursley I."/>
            <person name="Horton D.L."/>
            <person name="Alikhan N.F."/>
            <person name="Baker D."/>
            <person name="Gharbi K."/>
            <person name="Hall N."/>
            <person name="Watson M."/>
            <person name="Adriaenssens E.M."/>
            <person name="Foster-Nyarko E."/>
            <person name="Jarju S."/>
            <person name="Secka A."/>
            <person name="Antonio M."/>
            <person name="Oren A."/>
            <person name="Chaudhuri R.R."/>
            <person name="La Ragione R."/>
            <person name="Hildebrand F."/>
            <person name="Pallen M.J."/>
        </authorList>
    </citation>
    <scope>NUCLEOTIDE SEQUENCE</scope>
    <source>
        <strain evidence="4">ChiW13-3771</strain>
    </source>
</reference>
<evidence type="ECO:0000259" key="3">
    <source>
        <dbReference type="SMART" id="SM00460"/>
    </source>
</evidence>
<feature type="transmembrane region" description="Helical" evidence="2">
    <location>
        <begin position="230"/>
        <end position="252"/>
    </location>
</feature>
<reference evidence="4" key="1">
    <citation type="submission" date="2020-10" db="EMBL/GenBank/DDBJ databases">
        <authorList>
            <person name="Gilroy R."/>
        </authorList>
    </citation>
    <scope>NUCLEOTIDE SEQUENCE</scope>
    <source>
        <strain evidence="4">ChiW13-3771</strain>
    </source>
</reference>
<dbReference type="Gene3D" id="3.10.620.30">
    <property type="match status" value="1"/>
</dbReference>